<evidence type="ECO:0000256" key="1">
    <source>
        <dbReference type="SAM" id="MobiDB-lite"/>
    </source>
</evidence>
<evidence type="ECO:0000313" key="6">
    <source>
        <dbReference type="Proteomes" id="UP000494206"/>
    </source>
</evidence>
<dbReference type="OrthoDB" id="5866088at2759"/>
<dbReference type="PANTHER" id="PTHR47331">
    <property type="entry name" value="PHD-TYPE DOMAIN-CONTAINING PROTEIN"/>
    <property type="match status" value="1"/>
</dbReference>
<sequence>MTIFYFLGRRQHSVQFYATKSRRTAFKLAQQEHPPSDDIIRNLRLQKQDDLWIFHGRINKPLIYLPHLRVGELFVLDIHERHGHASTSYTLAAIREIVWITQGRSYVKKILARCRQCERRRLKPYKQPDFPQFPESRTQPTRPFKGTGMDFCGPVKIKGSTGPADAWIVKIKGSTGPADAWIPLNLSLHLSGITICINGIGDGHEDNDGTERPATSCGDLWNTTHHYLRQREANKSTYPFTSGQWAGSLKSRTKVMNGRTRRTQEHPFKKMFPLEDTTVEEDGRSTAKVTNSTSQEAKPTRRSPRPLRNTINSTGLVLLVAALFATTDAEQQLINSPTMMNTTIEDRSSYLEPLWSVTSQLQAQSQQLQSVIGILVMMCILNIFCSTCTLLQKCWTTVRLLLRVAWIVIALPIRWIFSRCPRPRRGRFNLQKFRGLRPRNAILLTIVLLIVPLMEGCSQDDTTICTIKDVATTHVRPNGTMACFELHDASGNMAYTVQTWPTQAFSIVSYCNQETVFYSRDYTLASESSHRCAHAGSCSADKCQTTKVDDDLPELSNEAKAAPVSRDVRRPVDVLPVAVSSALQDAFFIASMHDRHRLQATKSFGAQPGLPLSTQNFHSIASGSLRRNAGICLHAVSSGVARSARTIGTFQCASLADARNFNCRFNEDQCHCRTTVNNRRLPFNTHGFRFETQGNRVRSRMTSSSVVTLHLTADQHRFRAVQDNAICFLNLTGCHSCLPGANLAVRCTAPRTVNAVLRCPNDWLGYLRCSAEGTVNRLEFHSDFPNVALNCSCQCGSTTTFIDKTEFATFLAPTR</sequence>
<keyword evidence="2" id="KW-0472">Membrane</keyword>
<gene>
    <name evidence="5" type="ORF">CBOVIS_LOCUS10090</name>
</gene>
<feature type="region of interest" description="Disordered" evidence="1">
    <location>
        <begin position="125"/>
        <end position="145"/>
    </location>
</feature>
<reference evidence="5 6" key="1">
    <citation type="submission" date="2020-04" db="EMBL/GenBank/DDBJ databases">
        <authorList>
            <person name="Laetsch R D."/>
            <person name="Stevens L."/>
            <person name="Kumar S."/>
            <person name="Blaxter L. M."/>
        </authorList>
    </citation>
    <scope>NUCLEOTIDE SEQUENCE [LARGE SCALE GENOMIC DNA]</scope>
</reference>
<evidence type="ECO:0000259" key="3">
    <source>
        <dbReference type="Pfam" id="PF07245"/>
    </source>
</evidence>
<feature type="domain" description="Phlebovirus glycoprotein G2 fusion" evidence="3">
    <location>
        <begin position="599"/>
        <end position="710"/>
    </location>
</feature>
<keyword evidence="2" id="KW-1133">Transmembrane helix</keyword>
<keyword evidence="6" id="KW-1185">Reference proteome</keyword>
<feature type="domain" description="Integrase zinc-binding" evidence="4">
    <location>
        <begin position="75"/>
        <end position="121"/>
    </location>
</feature>
<evidence type="ECO:0000256" key="2">
    <source>
        <dbReference type="SAM" id="Phobius"/>
    </source>
</evidence>
<accession>A0A8S1FB04</accession>
<dbReference type="InterPro" id="IPR041588">
    <property type="entry name" value="Integrase_H2C2"/>
</dbReference>
<feature type="transmembrane region" description="Helical" evidence="2">
    <location>
        <begin position="371"/>
        <end position="392"/>
    </location>
</feature>
<dbReference type="EMBL" id="CADEPM010000007">
    <property type="protein sequence ID" value="CAB3408295.1"/>
    <property type="molecule type" value="Genomic_DNA"/>
</dbReference>
<feature type="compositionally biased region" description="Polar residues" evidence="1">
    <location>
        <begin position="287"/>
        <end position="297"/>
    </location>
</feature>
<feature type="region of interest" description="Disordered" evidence="1">
    <location>
        <begin position="279"/>
        <end position="308"/>
    </location>
</feature>
<proteinExistence type="predicted"/>
<dbReference type="InterPro" id="IPR009878">
    <property type="entry name" value="Phlebovirus_G2_fusion"/>
</dbReference>
<dbReference type="AlphaFoldDB" id="A0A8S1FB04"/>
<evidence type="ECO:0000259" key="4">
    <source>
        <dbReference type="Pfam" id="PF17921"/>
    </source>
</evidence>
<protein>
    <recommendedName>
        <fullName evidence="7">Integrase zinc-binding domain-containing protein</fullName>
    </recommendedName>
</protein>
<comment type="caution">
    <text evidence="5">The sequence shown here is derived from an EMBL/GenBank/DDBJ whole genome shotgun (WGS) entry which is preliminary data.</text>
</comment>
<dbReference type="Gene3D" id="2.60.40.3770">
    <property type="match status" value="1"/>
</dbReference>
<dbReference type="Pfam" id="PF17921">
    <property type="entry name" value="Integrase_H2C2"/>
    <property type="match status" value="1"/>
</dbReference>
<dbReference type="Pfam" id="PF07245">
    <property type="entry name" value="Phlebovirus_G2"/>
    <property type="match status" value="2"/>
</dbReference>
<feature type="domain" description="Phlebovirus glycoprotein G2 fusion" evidence="3">
    <location>
        <begin position="456"/>
        <end position="563"/>
    </location>
</feature>
<organism evidence="5 6">
    <name type="scientific">Caenorhabditis bovis</name>
    <dbReference type="NCBI Taxonomy" id="2654633"/>
    <lineage>
        <taxon>Eukaryota</taxon>
        <taxon>Metazoa</taxon>
        <taxon>Ecdysozoa</taxon>
        <taxon>Nematoda</taxon>
        <taxon>Chromadorea</taxon>
        <taxon>Rhabditida</taxon>
        <taxon>Rhabditina</taxon>
        <taxon>Rhabditomorpha</taxon>
        <taxon>Rhabditoidea</taxon>
        <taxon>Rhabditidae</taxon>
        <taxon>Peloderinae</taxon>
        <taxon>Caenorhabditis</taxon>
    </lineage>
</organism>
<feature type="transmembrane region" description="Helical" evidence="2">
    <location>
        <begin position="398"/>
        <end position="417"/>
    </location>
</feature>
<evidence type="ECO:0008006" key="7">
    <source>
        <dbReference type="Google" id="ProtNLM"/>
    </source>
</evidence>
<dbReference type="PANTHER" id="PTHR47331:SF1">
    <property type="entry name" value="GAG-LIKE PROTEIN"/>
    <property type="match status" value="1"/>
</dbReference>
<name>A0A8S1FB04_9PELO</name>
<evidence type="ECO:0000313" key="5">
    <source>
        <dbReference type="EMBL" id="CAB3408295.1"/>
    </source>
</evidence>
<keyword evidence="2" id="KW-0812">Transmembrane</keyword>
<dbReference type="Proteomes" id="UP000494206">
    <property type="component" value="Unassembled WGS sequence"/>
</dbReference>